<organism evidence="2 4">
    <name type="scientific">Puccinia graminis f. sp. tritici</name>
    <dbReference type="NCBI Taxonomy" id="56615"/>
    <lineage>
        <taxon>Eukaryota</taxon>
        <taxon>Fungi</taxon>
        <taxon>Dikarya</taxon>
        <taxon>Basidiomycota</taxon>
        <taxon>Pucciniomycotina</taxon>
        <taxon>Pucciniomycetes</taxon>
        <taxon>Pucciniales</taxon>
        <taxon>Pucciniaceae</taxon>
        <taxon>Puccinia</taxon>
    </lineage>
</organism>
<evidence type="ECO:0000313" key="4">
    <source>
        <dbReference type="Proteomes" id="UP000325313"/>
    </source>
</evidence>
<dbReference type="Proteomes" id="UP000324748">
    <property type="component" value="Unassembled WGS sequence"/>
</dbReference>
<reference evidence="3 4" key="1">
    <citation type="submission" date="2019-05" db="EMBL/GenBank/DDBJ databases">
        <title>Emergence of the Ug99 lineage of the wheat stem rust pathogen through somatic hybridization.</title>
        <authorList>
            <person name="Li F."/>
            <person name="Upadhyaya N.M."/>
            <person name="Sperschneider J."/>
            <person name="Matny O."/>
            <person name="Nguyen-Phuc H."/>
            <person name="Mago R."/>
            <person name="Raley C."/>
            <person name="Miller M.E."/>
            <person name="Silverstein K.A.T."/>
            <person name="Henningsen E."/>
            <person name="Hirsch C.D."/>
            <person name="Visser B."/>
            <person name="Pretorius Z.A."/>
            <person name="Steffenson B.J."/>
            <person name="Schwessinger B."/>
            <person name="Dodds P.N."/>
            <person name="Figueroa M."/>
        </authorList>
    </citation>
    <scope>NUCLEOTIDE SEQUENCE [LARGE SCALE GENOMIC DNA]</scope>
    <source>
        <strain evidence="1">21-0</strain>
        <strain evidence="2 4">Ug99</strain>
    </source>
</reference>
<sequence length="90" mass="9986">MVTDRLMAFNKEEAANYLCCTHHQIHRIGFFAPRGGTKACTIFITIGMYADGGRLEGRSAAGSACRGPERTQPYCEEEDQRLEFPTIVDG</sequence>
<keyword evidence="3" id="KW-1185">Reference proteome</keyword>
<dbReference type="EMBL" id="VSWC01000171">
    <property type="protein sequence ID" value="KAA1070717.1"/>
    <property type="molecule type" value="Genomic_DNA"/>
</dbReference>
<accession>A0A5B0RL31</accession>
<evidence type="ECO:0000313" key="2">
    <source>
        <dbReference type="EMBL" id="KAA1125755.1"/>
    </source>
</evidence>
<dbReference type="AlphaFoldDB" id="A0A5B0RL31"/>
<gene>
    <name evidence="1" type="ORF">PGT21_021963</name>
    <name evidence="2" type="ORF">PGTUg99_014811</name>
</gene>
<dbReference type="Proteomes" id="UP000325313">
    <property type="component" value="Unassembled WGS sequence"/>
</dbReference>
<protein>
    <submittedName>
        <fullName evidence="2">Uncharacterized protein</fullName>
    </submittedName>
</protein>
<proteinExistence type="predicted"/>
<name>A0A5B0RL31_PUCGR</name>
<evidence type="ECO:0000313" key="1">
    <source>
        <dbReference type="EMBL" id="KAA1070717.1"/>
    </source>
</evidence>
<evidence type="ECO:0000313" key="3">
    <source>
        <dbReference type="Proteomes" id="UP000324748"/>
    </source>
</evidence>
<comment type="caution">
    <text evidence="2">The sequence shown here is derived from an EMBL/GenBank/DDBJ whole genome shotgun (WGS) entry which is preliminary data.</text>
</comment>
<dbReference type="EMBL" id="VDEP01000175">
    <property type="protein sequence ID" value="KAA1125755.1"/>
    <property type="molecule type" value="Genomic_DNA"/>
</dbReference>